<dbReference type="PRINTS" id="PR00075">
    <property type="entry name" value="FACDDSATRASE"/>
</dbReference>
<keyword evidence="3 10" id="KW-0812">Transmembrane</keyword>
<keyword evidence="9 10" id="KW-0472">Membrane</keyword>
<dbReference type="AlphaFoldDB" id="F2LRH6"/>
<keyword evidence="13" id="KW-1185">Reference proteome</keyword>
<accession>F2LRH6</accession>
<dbReference type="InterPro" id="IPR015876">
    <property type="entry name" value="Acyl-CoA_DS"/>
</dbReference>
<feature type="transmembrane region" description="Helical" evidence="10">
    <location>
        <begin position="215"/>
        <end position="240"/>
    </location>
</feature>
<keyword evidence="4" id="KW-0276">Fatty acid metabolism</keyword>
<keyword evidence="6" id="KW-0560">Oxidoreductase</keyword>
<evidence type="ECO:0000259" key="11">
    <source>
        <dbReference type="Pfam" id="PF00487"/>
    </source>
</evidence>
<dbReference type="KEGG" id="bgd:bgla_1p0650"/>
<evidence type="ECO:0000256" key="6">
    <source>
        <dbReference type="ARBA" id="ARBA00023002"/>
    </source>
</evidence>
<keyword evidence="5 10" id="KW-1133">Transmembrane helix</keyword>
<dbReference type="GO" id="GO:0006631">
    <property type="term" value="P:fatty acid metabolic process"/>
    <property type="evidence" value="ECO:0007669"/>
    <property type="project" value="UniProtKB-KW"/>
</dbReference>
<protein>
    <submittedName>
        <fullName evidence="12">Fatty acid desaturase</fullName>
    </submittedName>
</protein>
<dbReference type="InterPro" id="IPR005804">
    <property type="entry name" value="FA_desaturase_dom"/>
</dbReference>
<dbReference type="Pfam" id="PF00487">
    <property type="entry name" value="FA_desaturase"/>
    <property type="match status" value="1"/>
</dbReference>
<dbReference type="GO" id="GO:0016717">
    <property type="term" value="F:oxidoreductase activity, acting on paired donors, with oxidation of a pair of donors resulting in the reduction of molecular oxygen to two molecules of water"/>
    <property type="evidence" value="ECO:0007669"/>
    <property type="project" value="InterPro"/>
</dbReference>
<evidence type="ECO:0000256" key="5">
    <source>
        <dbReference type="ARBA" id="ARBA00022989"/>
    </source>
</evidence>
<evidence type="ECO:0000256" key="9">
    <source>
        <dbReference type="ARBA" id="ARBA00023136"/>
    </source>
</evidence>
<keyword evidence="8" id="KW-0443">Lipid metabolism</keyword>
<keyword evidence="7" id="KW-0408">Iron</keyword>
<evidence type="ECO:0000256" key="1">
    <source>
        <dbReference type="ARBA" id="ARBA00004141"/>
    </source>
</evidence>
<evidence type="ECO:0000256" key="10">
    <source>
        <dbReference type="SAM" id="Phobius"/>
    </source>
</evidence>
<gene>
    <name evidence="12" type="ordered locus">bgla_1p0650</name>
</gene>
<feature type="transmembrane region" description="Helical" evidence="10">
    <location>
        <begin position="62"/>
        <end position="82"/>
    </location>
</feature>
<evidence type="ECO:0000256" key="8">
    <source>
        <dbReference type="ARBA" id="ARBA00023098"/>
    </source>
</evidence>
<comment type="subcellular location">
    <subcellularLocation>
        <location evidence="1">Membrane</location>
        <topology evidence="1">Multi-pass membrane protein</topology>
    </subcellularLocation>
</comment>
<organism evidence="12 13">
    <name type="scientific">Burkholderia gladioli (strain BSR3)</name>
    <dbReference type="NCBI Taxonomy" id="999541"/>
    <lineage>
        <taxon>Bacteria</taxon>
        <taxon>Pseudomonadati</taxon>
        <taxon>Pseudomonadota</taxon>
        <taxon>Betaproteobacteria</taxon>
        <taxon>Burkholderiales</taxon>
        <taxon>Burkholderiaceae</taxon>
        <taxon>Burkholderia</taxon>
    </lineage>
</organism>
<dbReference type="EMBL" id="CP002601">
    <property type="protein sequence ID" value="AEA65470.1"/>
    <property type="molecule type" value="Genomic_DNA"/>
</dbReference>
<dbReference type="Proteomes" id="UP000008316">
    <property type="component" value="Plasmid bgla_1p"/>
</dbReference>
<keyword evidence="12" id="KW-0614">Plasmid</keyword>
<evidence type="ECO:0000313" key="12">
    <source>
        <dbReference type="EMBL" id="AEA65470.1"/>
    </source>
</evidence>
<comment type="similarity">
    <text evidence="2">Belongs to the fatty acid desaturase type 2 family.</text>
</comment>
<name>F2LRH6_BURGS</name>
<evidence type="ECO:0000313" key="13">
    <source>
        <dbReference type="Proteomes" id="UP000008316"/>
    </source>
</evidence>
<feature type="transmembrane region" description="Helical" evidence="10">
    <location>
        <begin position="35"/>
        <end position="56"/>
    </location>
</feature>
<sequence length="321" mass="35900">MSEADPPCAIETATPSRYKRTVDNRLIRRIQHVHTAIATAAGLSGVLAAAVLQFAVAPVSRAAIAIFLTFFLLVGMGLTIGYHRLFTHRSYRAPTALRVTLGILGSMAGQGPVIFWTALHRMHHELADREGDPHSPNLVGPGWRNRLRGIAHAYIGWTFTHDVPNANFYARDLLADRAIMWVNRHYYWWIALGMVLPAALGWLLTLSAYGALEGFLWGGLIRMFALHNVIWWITSFAHVLGSRDYASRDFSTNNFWLALPTLGESWHNHHHAFPRAAILSFAWWQIDISGGVIAVLEKLGVVSEVCRVTPADRQARRVRQA</sequence>
<geneLocation type="plasmid" evidence="12 13">
    <name>bgla_1p</name>
</geneLocation>
<evidence type="ECO:0000256" key="2">
    <source>
        <dbReference type="ARBA" id="ARBA00008749"/>
    </source>
</evidence>
<dbReference type="RefSeq" id="WP_013699852.1">
    <property type="nucleotide sequence ID" value="NC_015382.1"/>
</dbReference>
<feature type="domain" description="Fatty acid desaturase" evidence="11">
    <location>
        <begin position="67"/>
        <end position="284"/>
    </location>
</feature>
<reference evidence="12 13" key="1">
    <citation type="journal article" date="2011" name="J. Bacteriol.">
        <title>Complete genome sequence of Burkholderia gladioli BSR3.</title>
        <authorList>
            <person name="Seo Y.S."/>
            <person name="Lim J."/>
            <person name="Choi B.S."/>
            <person name="Kim H."/>
            <person name="Goo E."/>
            <person name="Lee B."/>
            <person name="Lim J.S."/>
            <person name="Choi I.Y."/>
            <person name="Moon J.S."/>
            <person name="Kim J."/>
            <person name="Hwang I."/>
        </authorList>
    </citation>
    <scope>NUCLEOTIDE SEQUENCE [LARGE SCALE GENOMIC DNA]</scope>
    <source>
        <strain evidence="13">BSR3</strain>
    </source>
</reference>
<dbReference type="GO" id="GO:0016020">
    <property type="term" value="C:membrane"/>
    <property type="evidence" value="ECO:0007669"/>
    <property type="project" value="UniProtKB-SubCell"/>
</dbReference>
<evidence type="ECO:0000256" key="4">
    <source>
        <dbReference type="ARBA" id="ARBA00022832"/>
    </source>
</evidence>
<evidence type="ECO:0000256" key="3">
    <source>
        <dbReference type="ARBA" id="ARBA00022692"/>
    </source>
</evidence>
<dbReference type="PANTHER" id="PTHR11351">
    <property type="entry name" value="ACYL-COA DESATURASE"/>
    <property type="match status" value="1"/>
</dbReference>
<dbReference type="CDD" id="cd03505">
    <property type="entry name" value="Delta9-FADS-like"/>
    <property type="match status" value="1"/>
</dbReference>
<feature type="transmembrane region" description="Helical" evidence="10">
    <location>
        <begin position="186"/>
        <end position="209"/>
    </location>
</feature>
<dbReference type="HOGENOM" id="CLU_027359_1_1_4"/>
<proteinExistence type="inferred from homology"/>
<evidence type="ECO:0000256" key="7">
    <source>
        <dbReference type="ARBA" id="ARBA00023004"/>
    </source>
</evidence>
<dbReference type="PANTHER" id="PTHR11351:SF3">
    <property type="entry name" value="BLL4393 PROTEIN"/>
    <property type="match status" value="1"/>
</dbReference>